<dbReference type="OrthoDB" id="6538197at2759"/>
<dbReference type="PANTHER" id="PTHR11949">
    <property type="entry name" value="INTERFERON REGULATORY FACTOR"/>
    <property type="match status" value="1"/>
</dbReference>
<name>A0A9W9YPR9_9CNID</name>
<dbReference type="InterPro" id="IPR036390">
    <property type="entry name" value="WH_DNA-bd_sf"/>
</dbReference>
<dbReference type="SMART" id="SM00348">
    <property type="entry name" value="IRF"/>
    <property type="match status" value="1"/>
</dbReference>
<dbReference type="SUPFAM" id="SSF46785">
    <property type="entry name" value="Winged helix' DNA-binding domain"/>
    <property type="match status" value="1"/>
</dbReference>
<dbReference type="PROSITE" id="PS51507">
    <property type="entry name" value="IRF_2"/>
    <property type="match status" value="1"/>
</dbReference>
<dbReference type="InterPro" id="IPR036388">
    <property type="entry name" value="WH-like_DNA-bd_sf"/>
</dbReference>
<protein>
    <recommendedName>
        <fullName evidence="1">IRF tryptophan pentad repeat domain-containing protein</fullName>
    </recommendedName>
</protein>
<accession>A0A9W9YPR9</accession>
<reference evidence="2" key="1">
    <citation type="submission" date="2023-01" db="EMBL/GenBank/DDBJ databases">
        <title>Genome assembly of the deep-sea coral Lophelia pertusa.</title>
        <authorList>
            <person name="Herrera S."/>
            <person name="Cordes E."/>
        </authorList>
    </citation>
    <scope>NUCLEOTIDE SEQUENCE</scope>
    <source>
        <strain evidence="2">USNM1676648</strain>
        <tissue evidence="2">Polyp</tissue>
    </source>
</reference>
<organism evidence="2 3">
    <name type="scientific">Desmophyllum pertusum</name>
    <dbReference type="NCBI Taxonomy" id="174260"/>
    <lineage>
        <taxon>Eukaryota</taxon>
        <taxon>Metazoa</taxon>
        <taxon>Cnidaria</taxon>
        <taxon>Anthozoa</taxon>
        <taxon>Hexacorallia</taxon>
        <taxon>Scleractinia</taxon>
        <taxon>Caryophylliina</taxon>
        <taxon>Caryophylliidae</taxon>
        <taxon>Desmophyllum</taxon>
    </lineage>
</organism>
<dbReference type="GO" id="GO:0000981">
    <property type="term" value="F:DNA-binding transcription factor activity, RNA polymerase II-specific"/>
    <property type="evidence" value="ECO:0007669"/>
    <property type="project" value="TreeGrafter"/>
</dbReference>
<sequence length="220" mass="25626">MHHRKKLRLRDWLVLKINEGLYGLRWEGDPKDRTFRVPWKHGSRHGWSVDDAALFRAWATYTGKYKDGRDKPDPRKWKTNFRCALNALPDIKEIRGKSCPRGKDAFKIYRMRPFRGRDNPHTVAASQPVEMRRREPFLAARPSIKESHFPIGMCYQPAQFSIPPIEAFDMWPCRERRNSMGLSDDEIVNLVHEMMTEASSPNMSTPGGSADSQYYGPFFP</sequence>
<dbReference type="EMBL" id="MU827308">
    <property type="protein sequence ID" value="KAJ7361846.1"/>
    <property type="molecule type" value="Genomic_DNA"/>
</dbReference>
<feature type="domain" description="IRF tryptophan pentad repeat" evidence="1">
    <location>
        <begin position="6"/>
        <end position="113"/>
    </location>
</feature>
<evidence type="ECO:0000259" key="1">
    <source>
        <dbReference type="PROSITE" id="PS51507"/>
    </source>
</evidence>
<dbReference type="InterPro" id="IPR001346">
    <property type="entry name" value="Interferon_reg_fact_DNA-bd_dom"/>
</dbReference>
<dbReference type="PRINTS" id="PR00267">
    <property type="entry name" value="INTFRNREGFCT"/>
</dbReference>
<comment type="caution">
    <text evidence="2">The sequence shown here is derived from an EMBL/GenBank/DDBJ whole genome shotgun (WGS) entry which is preliminary data.</text>
</comment>
<dbReference type="Proteomes" id="UP001163046">
    <property type="component" value="Unassembled WGS sequence"/>
</dbReference>
<dbReference type="GO" id="GO:0005634">
    <property type="term" value="C:nucleus"/>
    <property type="evidence" value="ECO:0007669"/>
    <property type="project" value="TreeGrafter"/>
</dbReference>
<proteinExistence type="predicted"/>
<dbReference type="Pfam" id="PF00605">
    <property type="entry name" value="IRF"/>
    <property type="match status" value="1"/>
</dbReference>
<dbReference type="CDD" id="cd00103">
    <property type="entry name" value="IRF"/>
    <property type="match status" value="1"/>
</dbReference>
<dbReference type="GO" id="GO:0002376">
    <property type="term" value="P:immune system process"/>
    <property type="evidence" value="ECO:0007669"/>
    <property type="project" value="TreeGrafter"/>
</dbReference>
<dbReference type="PANTHER" id="PTHR11949:SF17">
    <property type="entry name" value="IRF TRYPTOPHAN PENTAD REPEAT DOMAIN-CONTAINING PROTEIN"/>
    <property type="match status" value="1"/>
</dbReference>
<dbReference type="Gene3D" id="1.10.10.10">
    <property type="entry name" value="Winged helix-like DNA-binding domain superfamily/Winged helix DNA-binding domain"/>
    <property type="match status" value="1"/>
</dbReference>
<gene>
    <name evidence="2" type="ORF">OS493_014488</name>
</gene>
<keyword evidence="3" id="KW-1185">Reference proteome</keyword>
<dbReference type="AlphaFoldDB" id="A0A9W9YPR9"/>
<dbReference type="GO" id="GO:0000978">
    <property type="term" value="F:RNA polymerase II cis-regulatory region sequence-specific DNA binding"/>
    <property type="evidence" value="ECO:0007669"/>
    <property type="project" value="TreeGrafter"/>
</dbReference>
<evidence type="ECO:0000313" key="2">
    <source>
        <dbReference type="EMBL" id="KAJ7361846.1"/>
    </source>
</evidence>
<evidence type="ECO:0000313" key="3">
    <source>
        <dbReference type="Proteomes" id="UP001163046"/>
    </source>
</evidence>